<evidence type="ECO:0000313" key="1">
    <source>
        <dbReference type="EMBL" id="KAK7079568.1"/>
    </source>
</evidence>
<dbReference type="EMBL" id="JAXCGZ010006733">
    <property type="protein sequence ID" value="KAK7079568.1"/>
    <property type="molecule type" value="Genomic_DNA"/>
</dbReference>
<organism evidence="1 2">
    <name type="scientific">Halocaridina rubra</name>
    <name type="common">Hawaiian red shrimp</name>
    <dbReference type="NCBI Taxonomy" id="373956"/>
    <lineage>
        <taxon>Eukaryota</taxon>
        <taxon>Metazoa</taxon>
        <taxon>Ecdysozoa</taxon>
        <taxon>Arthropoda</taxon>
        <taxon>Crustacea</taxon>
        <taxon>Multicrustacea</taxon>
        <taxon>Malacostraca</taxon>
        <taxon>Eumalacostraca</taxon>
        <taxon>Eucarida</taxon>
        <taxon>Decapoda</taxon>
        <taxon>Pleocyemata</taxon>
        <taxon>Caridea</taxon>
        <taxon>Atyoidea</taxon>
        <taxon>Atyidae</taxon>
        <taxon>Halocaridina</taxon>
    </lineage>
</organism>
<evidence type="ECO:0000313" key="2">
    <source>
        <dbReference type="Proteomes" id="UP001381693"/>
    </source>
</evidence>
<dbReference type="Proteomes" id="UP001381693">
    <property type="component" value="Unassembled WGS sequence"/>
</dbReference>
<gene>
    <name evidence="1" type="ORF">SK128_023127</name>
</gene>
<reference evidence="1 2" key="1">
    <citation type="submission" date="2023-11" db="EMBL/GenBank/DDBJ databases">
        <title>Halocaridina rubra genome assembly.</title>
        <authorList>
            <person name="Smith C."/>
        </authorList>
    </citation>
    <scope>NUCLEOTIDE SEQUENCE [LARGE SCALE GENOMIC DNA]</scope>
    <source>
        <strain evidence="1">EP-1</strain>
        <tissue evidence="1">Whole</tissue>
    </source>
</reference>
<keyword evidence="2" id="KW-1185">Reference proteome</keyword>
<dbReference type="AlphaFoldDB" id="A0AAN9A9J8"/>
<accession>A0AAN9A9J8</accession>
<feature type="non-terminal residue" evidence="1">
    <location>
        <position position="1"/>
    </location>
</feature>
<comment type="caution">
    <text evidence="1">The sequence shown here is derived from an EMBL/GenBank/DDBJ whole genome shotgun (WGS) entry which is preliminary data.</text>
</comment>
<protein>
    <submittedName>
        <fullName evidence="1">Uncharacterized protein</fullName>
    </submittedName>
</protein>
<proteinExistence type="predicted"/>
<sequence length="126" mass="14201">DTVNYNPNLGFLIDKELAPMEGAFAEIFTIQRIDKTNQACANCKELKPVVAIHPREWQKYPGKTKHGLQLPALTVETLGRFGNQMGAYATLYALSRTYNISVRVMESMKKNLLTTFPRLSIQLIPS</sequence>
<name>A0AAN9A9J8_HALRR</name>